<protein>
    <submittedName>
        <fullName evidence="10">Acryloyl-CoA reductase (NADH)</fullName>
        <ecNumber evidence="10">1.3.1.95</ecNumber>
    </submittedName>
</protein>
<dbReference type="InterPro" id="IPR037069">
    <property type="entry name" value="AcylCoA_DH/ox_N_sf"/>
</dbReference>
<dbReference type="EMBL" id="FWFV01000002">
    <property type="protein sequence ID" value="SLN25432.1"/>
    <property type="molecule type" value="Genomic_DNA"/>
</dbReference>
<evidence type="ECO:0000256" key="3">
    <source>
        <dbReference type="ARBA" id="ARBA00022630"/>
    </source>
</evidence>
<dbReference type="Pfam" id="PF02770">
    <property type="entry name" value="Acyl-CoA_dh_M"/>
    <property type="match status" value="1"/>
</dbReference>
<sequence>MRFELTEERQMLQDGLRRMLADTVNLKEIVEGDAPWSQATWNALAEMGVIGALFTEDQGGFGGAGYDLMVVFEELGRAGAPEPLIESLIAGRLIAELGNAGQTAHVEEIIAGGTQLAFAHSEPGARFDLSRVATTARQDGKDWVLAGRKSVVVNAGAADYLVVSARTAGDIDVTDGLSLFLVPRNALDLLDYPLTGGGSAAELALQDVRLPGEALLGEAGHAFPQIELAVARGIAAQCAEALGMMERIRDLTADYLQSRTQFGQPLIKFQALAFRMADLLIEIEQVRSAAINIAGHLDADRTTREIHVSAAKELTCRVAKQVVEEAIQMHGGIGVTQEYDLGHFVQRLTMVHHRFGDALFHRARFAGLRAA</sequence>
<dbReference type="OrthoDB" id="9775090at2"/>
<feature type="domain" description="Acyl-CoA oxidase/dehydrogenase middle" evidence="8">
    <location>
        <begin position="117"/>
        <end position="186"/>
    </location>
</feature>
<dbReference type="InterPro" id="IPR009100">
    <property type="entry name" value="AcylCoA_DH/oxidase_NM_dom_sf"/>
</dbReference>
<reference evidence="10 11" key="1">
    <citation type="submission" date="2017-03" db="EMBL/GenBank/DDBJ databases">
        <authorList>
            <person name="Afonso C.L."/>
            <person name="Miller P.J."/>
            <person name="Scott M.A."/>
            <person name="Spackman E."/>
            <person name="Goraichik I."/>
            <person name="Dimitrov K.M."/>
            <person name="Suarez D.L."/>
            <person name="Swayne D.E."/>
        </authorList>
    </citation>
    <scope>NUCLEOTIDE SEQUENCE [LARGE SCALE GENOMIC DNA]</scope>
    <source>
        <strain evidence="10 11">CECT 7066</strain>
    </source>
</reference>
<evidence type="ECO:0000256" key="1">
    <source>
        <dbReference type="ARBA" id="ARBA00001974"/>
    </source>
</evidence>
<dbReference type="CDD" id="cd00567">
    <property type="entry name" value="ACAD"/>
    <property type="match status" value="1"/>
</dbReference>
<dbReference type="Pfam" id="PF02771">
    <property type="entry name" value="Acyl-CoA_dh_N"/>
    <property type="match status" value="1"/>
</dbReference>
<dbReference type="GO" id="GO:0003995">
    <property type="term" value="F:acyl-CoA dehydrogenase activity"/>
    <property type="evidence" value="ECO:0007669"/>
    <property type="project" value="TreeGrafter"/>
</dbReference>
<keyword evidence="3 6" id="KW-0285">Flavoprotein</keyword>
<dbReference type="Gene3D" id="2.40.110.10">
    <property type="entry name" value="Butyryl-CoA Dehydrogenase, subunit A, domain 2"/>
    <property type="match status" value="1"/>
</dbReference>
<dbReference type="Gene3D" id="1.10.540.10">
    <property type="entry name" value="Acyl-CoA dehydrogenase/oxidase, N-terminal domain"/>
    <property type="match status" value="1"/>
</dbReference>
<dbReference type="PANTHER" id="PTHR43884:SF20">
    <property type="entry name" value="ACYL-COA DEHYDROGENASE FADE28"/>
    <property type="match status" value="1"/>
</dbReference>
<dbReference type="InterPro" id="IPR006091">
    <property type="entry name" value="Acyl-CoA_Oxase/DH_mid-dom"/>
</dbReference>
<comment type="cofactor">
    <cofactor evidence="1 6">
        <name>FAD</name>
        <dbReference type="ChEBI" id="CHEBI:57692"/>
    </cofactor>
</comment>
<keyword evidence="11" id="KW-1185">Reference proteome</keyword>
<proteinExistence type="inferred from homology"/>
<evidence type="ECO:0000313" key="11">
    <source>
        <dbReference type="Proteomes" id="UP000193870"/>
    </source>
</evidence>
<name>A0A1Y5RU13_9RHOB</name>
<keyword evidence="4 6" id="KW-0274">FAD</keyword>
<comment type="similarity">
    <text evidence="2 6">Belongs to the acyl-CoA dehydrogenase family.</text>
</comment>
<feature type="domain" description="Acyl-CoA dehydrogenase/oxidase N-terminal" evidence="9">
    <location>
        <begin position="6"/>
        <end position="105"/>
    </location>
</feature>
<dbReference type="Gene3D" id="1.20.140.10">
    <property type="entry name" value="Butyryl-CoA Dehydrogenase, subunit A, domain 3"/>
    <property type="match status" value="1"/>
</dbReference>
<evidence type="ECO:0000313" key="10">
    <source>
        <dbReference type="EMBL" id="SLN25432.1"/>
    </source>
</evidence>
<dbReference type="SUPFAM" id="SSF56645">
    <property type="entry name" value="Acyl-CoA dehydrogenase NM domain-like"/>
    <property type="match status" value="1"/>
</dbReference>
<evidence type="ECO:0000256" key="5">
    <source>
        <dbReference type="ARBA" id="ARBA00023002"/>
    </source>
</evidence>
<dbReference type="InterPro" id="IPR013786">
    <property type="entry name" value="AcylCoA_DH/ox_N"/>
</dbReference>
<accession>A0A1Y5RU13</accession>
<dbReference type="InterPro" id="IPR009075">
    <property type="entry name" value="AcylCo_DH/oxidase_C"/>
</dbReference>
<dbReference type="GO" id="GO:0050660">
    <property type="term" value="F:flavin adenine dinucleotide binding"/>
    <property type="evidence" value="ECO:0007669"/>
    <property type="project" value="InterPro"/>
</dbReference>
<feature type="domain" description="Acyl-CoA dehydrogenase/oxidase C-terminal" evidence="7">
    <location>
        <begin position="235"/>
        <end position="347"/>
    </location>
</feature>
<dbReference type="SUPFAM" id="SSF47203">
    <property type="entry name" value="Acyl-CoA dehydrogenase C-terminal domain-like"/>
    <property type="match status" value="1"/>
</dbReference>
<evidence type="ECO:0000256" key="4">
    <source>
        <dbReference type="ARBA" id="ARBA00022827"/>
    </source>
</evidence>
<gene>
    <name evidence="10" type="primary">acrC_1</name>
    <name evidence="10" type="ORF">PAM7066_00938</name>
</gene>
<dbReference type="AlphaFoldDB" id="A0A1Y5RU13"/>
<evidence type="ECO:0000256" key="6">
    <source>
        <dbReference type="RuleBase" id="RU362125"/>
    </source>
</evidence>
<evidence type="ECO:0000256" key="2">
    <source>
        <dbReference type="ARBA" id="ARBA00009347"/>
    </source>
</evidence>
<organism evidence="10 11">
    <name type="scientific">Palleronia marisminoris</name>
    <dbReference type="NCBI Taxonomy" id="315423"/>
    <lineage>
        <taxon>Bacteria</taxon>
        <taxon>Pseudomonadati</taxon>
        <taxon>Pseudomonadota</taxon>
        <taxon>Alphaproteobacteria</taxon>
        <taxon>Rhodobacterales</taxon>
        <taxon>Roseobacteraceae</taxon>
        <taxon>Palleronia</taxon>
    </lineage>
</organism>
<dbReference type="STRING" id="315423.SAMN04488020_102343"/>
<dbReference type="EC" id="1.3.1.95" evidence="10"/>
<dbReference type="Proteomes" id="UP000193870">
    <property type="component" value="Unassembled WGS sequence"/>
</dbReference>
<dbReference type="RefSeq" id="WP_085852968.1">
    <property type="nucleotide sequence ID" value="NZ_FOPF01000002.1"/>
</dbReference>
<dbReference type="PANTHER" id="PTHR43884">
    <property type="entry name" value="ACYL-COA DEHYDROGENASE"/>
    <property type="match status" value="1"/>
</dbReference>
<dbReference type="GO" id="GO:0043958">
    <property type="term" value="F:acryloyl-CoA reductase (NADH) activity"/>
    <property type="evidence" value="ECO:0007669"/>
    <property type="project" value="UniProtKB-EC"/>
</dbReference>
<evidence type="ECO:0000259" key="9">
    <source>
        <dbReference type="Pfam" id="PF02771"/>
    </source>
</evidence>
<evidence type="ECO:0000259" key="7">
    <source>
        <dbReference type="Pfam" id="PF00441"/>
    </source>
</evidence>
<evidence type="ECO:0000259" key="8">
    <source>
        <dbReference type="Pfam" id="PF02770"/>
    </source>
</evidence>
<dbReference type="InterPro" id="IPR046373">
    <property type="entry name" value="Acyl-CoA_Oxase/DH_mid-dom_sf"/>
</dbReference>
<dbReference type="InterPro" id="IPR036250">
    <property type="entry name" value="AcylCo_DH-like_C"/>
</dbReference>
<keyword evidence="5 6" id="KW-0560">Oxidoreductase</keyword>
<dbReference type="Pfam" id="PF00441">
    <property type="entry name" value="Acyl-CoA_dh_1"/>
    <property type="match status" value="1"/>
</dbReference>